<proteinExistence type="predicted"/>
<dbReference type="Proteomes" id="UP000070371">
    <property type="component" value="Chromosome"/>
</dbReference>
<dbReference type="Pfam" id="PF06568">
    <property type="entry name" value="YjiS-like"/>
    <property type="match status" value="1"/>
</dbReference>
<sequence length="105" mass="12168">MHPYILNRNHLARRANAAVVDPHGAPVRDGILRRWARSAIQNWKRRKMIAVLQAMDDRLLRDIGIYRNDIERVVDGFDERELGMVPFAPKQIARVEDQSTLRQAA</sequence>
<keyword evidence="3" id="KW-1185">Reference proteome</keyword>
<dbReference type="KEGG" id="hat:RC74_12645"/>
<evidence type="ECO:0000313" key="3">
    <source>
        <dbReference type="Proteomes" id="UP000070371"/>
    </source>
</evidence>
<feature type="domain" description="YjiS-like" evidence="1">
    <location>
        <begin position="38"/>
        <end position="71"/>
    </location>
</feature>
<evidence type="ECO:0000313" key="2">
    <source>
        <dbReference type="EMBL" id="AML52005.1"/>
    </source>
</evidence>
<gene>
    <name evidence="2" type="ORF">RC74_12645</name>
</gene>
<organism evidence="2 3">
    <name type="scientific">Falsihalocynthiibacter arcticus</name>
    <dbReference type="NCBI Taxonomy" id="1579316"/>
    <lineage>
        <taxon>Bacteria</taxon>
        <taxon>Pseudomonadati</taxon>
        <taxon>Pseudomonadota</taxon>
        <taxon>Alphaproteobacteria</taxon>
        <taxon>Rhodobacterales</taxon>
        <taxon>Roseobacteraceae</taxon>
        <taxon>Falsihalocynthiibacter</taxon>
    </lineage>
</organism>
<dbReference type="EMBL" id="CP014327">
    <property type="protein sequence ID" value="AML52005.1"/>
    <property type="molecule type" value="Genomic_DNA"/>
</dbReference>
<dbReference type="RefSeq" id="WP_039003929.1">
    <property type="nucleotide sequence ID" value="NZ_CP014327.1"/>
</dbReference>
<name>A0A126V230_9RHOB</name>
<dbReference type="InterPro" id="IPR009506">
    <property type="entry name" value="YjiS-like"/>
</dbReference>
<reference evidence="2 3" key="1">
    <citation type="submission" date="2016-02" db="EMBL/GenBank/DDBJ databases">
        <title>Complete genome sequence of Halocynthiibacter arcticus PAMC 20958t from arctic marine sediment.</title>
        <authorList>
            <person name="Lee Y.M."/>
            <person name="Baek K."/>
            <person name="Lee H.K."/>
            <person name="Shin S.C."/>
        </authorList>
    </citation>
    <scope>NUCLEOTIDE SEQUENCE [LARGE SCALE GENOMIC DNA]</scope>
    <source>
        <strain evidence="2">PAMC 20958</strain>
    </source>
</reference>
<accession>A0A126V230</accession>
<evidence type="ECO:0000259" key="1">
    <source>
        <dbReference type="Pfam" id="PF06568"/>
    </source>
</evidence>
<protein>
    <recommendedName>
        <fullName evidence="1">YjiS-like domain-containing protein</fullName>
    </recommendedName>
</protein>
<dbReference type="AlphaFoldDB" id="A0A126V230"/>